<dbReference type="EMBL" id="FOIJ01000020">
    <property type="protein sequence ID" value="SEU35168.1"/>
    <property type="molecule type" value="Genomic_DNA"/>
</dbReference>
<dbReference type="AlphaFoldDB" id="A0A1I0L5V7"/>
<protein>
    <recommendedName>
        <fullName evidence="4">NlpC/P60 family protein</fullName>
    </recommendedName>
</protein>
<reference evidence="3" key="1">
    <citation type="submission" date="2016-10" db="EMBL/GenBank/DDBJ databases">
        <authorList>
            <person name="Varghese N."/>
            <person name="Submissions S."/>
        </authorList>
    </citation>
    <scope>NUCLEOTIDE SEQUENCE [LARGE SCALE GENOMIC DNA]</scope>
    <source>
        <strain evidence="3">DSM 16858</strain>
    </source>
</reference>
<dbReference type="Proteomes" id="UP000199181">
    <property type="component" value="Unassembled WGS sequence"/>
</dbReference>
<evidence type="ECO:0000256" key="1">
    <source>
        <dbReference type="SAM" id="MobiDB-lite"/>
    </source>
</evidence>
<evidence type="ECO:0000313" key="2">
    <source>
        <dbReference type="EMBL" id="SEU35168.1"/>
    </source>
</evidence>
<keyword evidence="3" id="KW-1185">Reference proteome</keyword>
<gene>
    <name evidence="2" type="ORF">SAMN05443639_12011</name>
</gene>
<proteinExistence type="predicted"/>
<evidence type="ECO:0008006" key="4">
    <source>
        <dbReference type="Google" id="ProtNLM"/>
    </source>
</evidence>
<sequence length="377" mass="40374">MKASHWKRYGQGVLAAALLVSARGGAEPPKGNAQVSCAISGPQCDSPEALKSDLSCRLNQSSSVNPSQGGTWGPSMYPYQVPEVAPGTQCPVREPGWQRQRILAAVDFIVRQQFNYCHHHVPTWLPPANPQQMKDTSPTTCTANRNTGGTQAPPGQPFPEDQVKQQGFDCSNFTTFLYSFALGVPLDQLPSQIDLQACEKGMAGVLLDINANTFAAHQKDLLPGDLLYIMGNAQGGQGKAPNTNITHVVVWTGMTYGQIASNPEPTLLLGADFERYNQGKPPPDDTPMIADSHYAGPAYRPFLGWYRQSLSHVRRIIGHNPDSNSESLPAGIPTLSVLSTSPGKSPTTASCAPVFTKVKGGATCKRPETFITGCGGK</sequence>
<feature type="region of interest" description="Disordered" evidence="1">
    <location>
        <begin position="127"/>
        <end position="157"/>
    </location>
</feature>
<dbReference type="Gene3D" id="3.90.1720.10">
    <property type="entry name" value="endopeptidase domain like (from Nostoc punctiforme)"/>
    <property type="match status" value="1"/>
</dbReference>
<feature type="compositionally biased region" description="Polar residues" evidence="1">
    <location>
        <begin position="130"/>
        <end position="150"/>
    </location>
</feature>
<organism evidence="2 3">
    <name type="scientific">Stigmatella erecta</name>
    <dbReference type="NCBI Taxonomy" id="83460"/>
    <lineage>
        <taxon>Bacteria</taxon>
        <taxon>Pseudomonadati</taxon>
        <taxon>Myxococcota</taxon>
        <taxon>Myxococcia</taxon>
        <taxon>Myxococcales</taxon>
        <taxon>Cystobacterineae</taxon>
        <taxon>Archangiaceae</taxon>
        <taxon>Stigmatella</taxon>
    </lineage>
</organism>
<evidence type="ECO:0000313" key="3">
    <source>
        <dbReference type="Proteomes" id="UP000199181"/>
    </source>
</evidence>
<name>A0A1I0L5V7_9BACT</name>
<accession>A0A1I0L5V7</accession>